<dbReference type="Proteomes" id="UP000299102">
    <property type="component" value="Unassembled WGS sequence"/>
</dbReference>
<dbReference type="EMBL" id="BGZK01002119">
    <property type="protein sequence ID" value="GBP90857.1"/>
    <property type="molecule type" value="Genomic_DNA"/>
</dbReference>
<comment type="caution">
    <text evidence="1">The sequence shown here is derived from an EMBL/GenBank/DDBJ whole genome shotgun (WGS) entry which is preliminary data.</text>
</comment>
<gene>
    <name evidence="1" type="ORF">EVAR_102509_1</name>
</gene>
<name>A0A4C1ZW85_EUMVA</name>
<reference evidence="1 2" key="1">
    <citation type="journal article" date="2019" name="Commun. Biol.">
        <title>The bagworm genome reveals a unique fibroin gene that provides high tensile strength.</title>
        <authorList>
            <person name="Kono N."/>
            <person name="Nakamura H."/>
            <person name="Ohtoshi R."/>
            <person name="Tomita M."/>
            <person name="Numata K."/>
            <person name="Arakawa K."/>
        </authorList>
    </citation>
    <scope>NUCLEOTIDE SEQUENCE [LARGE SCALE GENOMIC DNA]</scope>
</reference>
<accession>A0A4C1ZW85</accession>
<sequence length="66" mass="7212">MGRPPTKWNDNLVRVTGPLQVAPGSANPRGRRKAHWCVEASDYVMHSSTPAAAMAHPLSDKESIFL</sequence>
<protein>
    <submittedName>
        <fullName evidence="1">Uncharacterized protein</fullName>
    </submittedName>
</protein>
<proteinExistence type="predicted"/>
<organism evidence="1 2">
    <name type="scientific">Eumeta variegata</name>
    <name type="common">Bagworm moth</name>
    <name type="synonym">Eumeta japonica</name>
    <dbReference type="NCBI Taxonomy" id="151549"/>
    <lineage>
        <taxon>Eukaryota</taxon>
        <taxon>Metazoa</taxon>
        <taxon>Ecdysozoa</taxon>
        <taxon>Arthropoda</taxon>
        <taxon>Hexapoda</taxon>
        <taxon>Insecta</taxon>
        <taxon>Pterygota</taxon>
        <taxon>Neoptera</taxon>
        <taxon>Endopterygota</taxon>
        <taxon>Lepidoptera</taxon>
        <taxon>Glossata</taxon>
        <taxon>Ditrysia</taxon>
        <taxon>Tineoidea</taxon>
        <taxon>Psychidae</taxon>
        <taxon>Oiketicinae</taxon>
        <taxon>Eumeta</taxon>
    </lineage>
</organism>
<dbReference type="AlphaFoldDB" id="A0A4C1ZW85"/>
<evidence type="ECO:0000313" key="2">
    <source>
        <dbReference type="Proteomes" id="UP000299102"/>
    </source>
</evidence>
<keyword evidence="2" id="KW-1185">Reference proteome</keyword>
<evidence type="ECO:0000313" key="1">
    <source>
        <dbReference type="EMBL" id="GBP90857.1"/>
    </source>
</evidence>